<feature type="transmembrane region" description="Helical" evidence="1">
    <location>
        <begin position="327"/>
        <end position="346"/>
    </location>
</feature>
<accession>A0A7S0ZV58</accession>
<dbReference type="GO" id="GO:0016020">
    <property type="term" value="C:membrane"/>
    <property type="evidence" value="ECO:0007669"/>
    <property type="project" value="TreeGrafter"/>
</dbReference>
<protein>
    <recommendedName>
        <fullName evidence="3">Transmembrane protein</fullName>
    </recommendedName>
</protein>
<dbReference type="EMBL" id="HBFQ01011413">
    <property type="protein sequence ID" value="CAD8833654.1"/>
    <property type="molecule type" value="Transcribed_RNA"/>
</dbReference>
<sequence>MVGQTDNASVLDSFTTSIAHVGATWMDSNVTTAEAISTVLSSLNSSLTVSNWRNTTIALSATTPSASSSTVSGVIAGPNHSVLRSPPLLTTTLAAIVTTGASHVSRVTNTAAAIATTSTWLTTTTTTTTGVNSTAAVVIVAPDGSQACELLGKFGSLGWWLQLFLGVFCLASLIGKRFTDRIRRPWKVWFFDTSKQGLQAFLNHFLNILISVAYGEFMDNDADPCNWYWINLSLDCTLGVLILYIMLAVLKWVYRLDCVGRPELAMSGDYGDPPSWAIFRRQLWDWQCLALIQKFMLATLVIRCRHLMAAIAEFLLGWLHDRPQGKLVVVMVLSPLLLNVFAMWVADSFLQAPGADTLEALSKQRVSTEPRGPAATTLGAVDDDFRQDPLVSFSEWKRRQIKKLRHDRWQQL</sequence>
<evidence type="ECO:0008006" key="3">
    <source>
        <dbReference type="Google" id="ProtNLM"/>
    </source>
</evidence>
<dbReference type="AlphaFoldDB" id="A0A7S0ZV58"/>
<dbReference type="InterPro" id="IPR022127">
    <property type="entry name" value="STIMATE/YPL162C"/>
</dbReference>
<dbReference type="Pfam" id="PF12400">
    <property type="entry name" value="STIMATE"/>
    <property type="match status" value="1"/>
</dbReference>
<gene>
    <name evidence="2" type="ORF">NSCI0253_LOCUS8002</name>
</gene>
<keyword evidence="1" id="KW-0472">Membrane</keyword>
<keyword evidence="1" id="KW-1133">Transmembrane helix</keyword>
<feature type="transmembrane region" description="Helical" evidence="1">
    <location>
        <begin position="196"/>
        <end position="215"/>
    </location>
</feature>
<evidence type="ECO:0000256" key="1">
    <source>
        <dbReference type="SAM" id="Phobius"/>
    </source>
</evidence>
<dbReference type="PANTHER" id="PTHR31735:SF1">
    <property type="entry name" value="VACUOLAR MEMBRANE PROTEIN YPL162C"/>
    <property type="match status" value="1"/>
</dbReference>
<proteinExistence type="predicted"/>
<feature type="transmembrane region" description="Helical" evidence="1">
    <location>
        <begin position="157"/>
        <end position="175"/>
    </location>
</feature>
<name>A0A7S0ZV58_NOCSC</name>
<reference evidence="2" key="1">
    <citation type="submission" date="2021-01" db="EMBL/GenBank/DDBJ databases">
        <authorList>
            <person name="Corre E."/>
            <person name="Pelletier E."/>
            <person name="Niang G."/>
            <person name="Scheremetjew M."/>
            <person name="Finn R."/>
            <person name="Kale V."/>
            <person name="Holt S."/>
            <person name="Cochrane G."/>
            <person name="Meng A."/>
            <person name="Brown T."/>
            <person name="Cohen L."/>
        </authorList>
    </citation>
    <scope>NUCLEOTIDE SEQUENCE</scope>
</reference>
<dbReference type="PANTHER" id="PTHR31735">
    <property type="entry name" value="VACUOLAR MEMBRANE PROTEIN YPL162C"/>
    <property type="match status" value="1"/>
</dbReference>
<feature type="transmembrane region" description="Helical" evidence="1">
    <location>
        <begin position="227"/>
        <end position="254"/>
    </location>
</feature>
<evidence type="ECO:0000313" key="2">
    <source>
        <dbReference type="EMBL" id="CAD8833654.1"/>
    </source>
</evidence>
<keyword evidence="1" id="KW-0812">Transmembrane</keyword>
<organism evidence="2">
    <name type="scientific">Noctiluca scintillans</name>
    <name type="common">Sea sparkle</name>
    <name type="synonym">Red tide dinoflagellate</name>
    <dbReference type="NCBI Taxonomy" id="2966"/>
    <lineage>
        <taxon>Eukaryota</taxon>
        <taxon>Sar</taxon>
        <taxon>Alveolata</taxon>
        <taxon>Dinophyceae</taxon>
        <taxon>Noctilucales</taxon>
        <taxon>Noctilucaceae</taxon>
        <taxon>Noctiluca</taxon>
    </lineage>
</organism>